<reference evidence="6" key="1">
    <citation type="journal article" date="2014" name="Int. J. Syst. Evol. Microbiol.">
        <title>Complete genome sequence of Corynebacterium casei LMG S-19264T (=DSM 44701T), isolated from a smear-ripened cheese.</title>
        <authorList>
            <consortium name="US DOE Joint Genome Institute (JGI-PGF)"/>
            <person name="Walter F."/>
            <person name="Albersmeier A."/>
            <person name="Kalinowski J."/>
            <person name="Ruckert C."/>
        </authorList>
    </citation>
    <scope>NUCLEOTIDE SEQUENCE</scope>
    <source>
        <strain evidence="6">KCTC 23714</strain>
    </source>
</reference>
<dbReference type="NCBIfam" id="TIGR04247">
    <property type="entry name" value="NosD_copper_fam"/>
    <property type="match status" value="1"/>
</dbReference>
<dbReference type="InterPro" id="IPR022441">
    <property type="entry name" value="Para_beta_helix_rpt-2"/>
</dbReference>
<dbReference type="SMART" id="SM00722">
    <property type="entry name" value="CASH"/>
    <property type="match status" value="2"/>
</dbReference>
<dbReference type="InterPro" id="IPR007742">
    <property type="entry name" value="NosD_dom"/>
</dbReference>
<evidence type="ECO:0000256" key="2">
    <source>
        <dbReference type="ARBA" id="ARBA00022737"/>
    </source>
</evidence>
<comment type="pathway">
    <text evidence="1">Protein modification; protein ubiquitination.</text>
</comment>
<reference evidence="6" key="2">
    <citation type="submission" date="2020-09" db="EMBL/GenBank/DDBJ databases">
        <authorList>
            <person name="Sun Q."/>
            <person name="Kim S."/>
        </authorList>
    </citation>
    <scope>NUCLEOTIDE SEQUENCE</scope>
    <source>
        <strain evidence="6">KCTC 23714</strain>
    </source>
</reference>
<evidence type="ECO:0000259" key="5">
    <source>
        <dbReference type="SMART" id="SM00722"/>
    </source>
</evidence>
<protein>
    <submittedName>
        <fullName evidence="6">Carbohydrate-binding protein</fullName>
    </submittedName>
</protein>
<evidence type="ECO:0000256" key="4">
    <source>
        <dbReference type="SAM" id="SignalP"/>
    </source>
</evidence>
<keyword evidence="4" id="KW-0732">Signal</keyword>
<accession>A0A918MPP3</accession>
<dbReference type="InterPro" id="IPR051550">
    <property type="entry name" value="SCF-Subunits/Alg-Epimerases"/>
</dbReference>
<dbReference type="AlphaFoldDB" id="A0A918MPP3"/>
<gene>
    <name evidence="6" type="primary">nosD</name>
    <name evidence="6" type="ORF">GCM10011452_32980</name>
</gene>
<name>A0A918MPP3_9RHOB</name>
<dbReference type="Proteomes" id="UP000628984">
    <property type="component" value="Unassembled WGS sequence"/>
</dbReference>
<dbReference type="InterPro" id="IPR012334">
    <property type="entry name" value="Pectin_lyas_fold"/>
</dbReference>
<feature type="domain" description="Carbohydrate-binding/sugar hydrolysis" evidence="5">
    <location>
        <begin position="39"/>
        <end position="187"/>
    </location>
</feature>
<evidence type="ECO:0000256" key="3">
    <source>
        <dbReference type="ARBA" id="ARBA00022786"/>
    </source>
</evidence>
<dbReference type="Gene3D" id="2.160.20.10">
    <property type="entry name" value="Single-stranded right-handed beta-helix, Pectin lyase-like"/>
    <property type="match status" value="2"/>
</dbReference>
<comment type="caution">
    <text evidence="6">The sequence shown here is derived from an EMBL/GenBank/DDBJ whole genome shotgun (WGS) entry which is preliminary data.</text>
</comment>
<organism evidence="6 7">
    <name type="scientific">Gemmobacter lanyuensis</name>
    <dbReference type="NCBI Taxonomy" id="1054497"/>
    <lineage>
        <taxon>Bacteria</taxon>
        <taxon>Pseudomonadati</taxon>
        <taxon>Pseudomonadota</taxon>
        <taxon>Alphaproteobacteria</taxon>
        <taxon>Rhodobacterales</taxon>
        <taxon>Paracoccaceae</taxon>
        <taxon>Gemmobacter</taxon>
    </lineage>
</organism>
<dbReference type="InterPro" id="IPR026464">
    <property type="entry name" value="NosD_copper_fam"/>
</dbReference>
<dbReference type="InterPro" id="IPR006633">
    <property type="entry name" value="Carb-bd_sugar_hydrolysis-dom"/>
</dbReference>
<feature type="chain" id="PRO_5036811292" evidence="4">
    <location>
        <begin position="21"/>
        <end position="444"/>
    </location>
</feature>
<keyword evidence="3" id="KW-0833">Ubl conjugation pathway</keyword>
<sequence>MTLRRFALFLALLVTTPVLAGERPVPPGPGQLAQAIAGAAPGDVLVLTGGAYPGPVTIDRPLTIAGPQGAVVDGLGQGTVITVAAPDVTLRGFSVTGSGSVNQNLDAGIKILKGADRAVIQDTHLSGNMHGIDVHGGRDAHVIGNDIIGRQNDRMNERGNGIYVWNSPGTLVEGNTVRFGRDGIFSNASRDGTYRNNVFRDLRFAVHYMYTHRSEVSGNVSIGNHLGFAIMFSDRVVVKDNLSLGDREHGLMLNYANNADVSGNLVRGGAKKCLFIYNAHKNLIYDNRFQGCGIGIHFTAGSERNVLTGNAFVTNREQVKYVGSRHMEWSLDGRGNFWSDHPAYDLNGDGIADGVYRPNDLMDHILWSQPAAALLTGAPAVQLIRWSQQSFPATLPGGVQDSAPLMTAPDIAVPAEYAADEAAVAGRWAKGSYDDIDPDDLASH</sequence>
<evidence type="ECO:0000313" key="7">
    <source>
        <dbReference type="Proteomes" id="UP000628984"/>
    </source>
</evidence>
<dbReference type="SMART" id="SM00710">
    <property type="entry name" value="PbH1"/>
    <property type="match status" value="9"/>
</dbReference>
<dbReference type="RefSeq" id="WP_189634983.1">
    <property type="nucleotide sequence ID" value="NZ_BMYQ01000014.1"/>
</dbReference>
<feature type="domain" description="Carbohydrate-binding/sugar hydrolysis" evidence="5">
    <location>
        <begin position="193"/>
        <end position="354"/>
    </location>
</feature>
<evidence type="ECO:0000256" key="1">
    <source>
        <dbReference type="ARBA" id="ARBA00004906"/>
    </source>
</evidence>
<keyword evidence="7" id="KW-1185">Reference proteome</keyword>
<evidence type="ECO:0000313" key="6">
    <source>
        <dbReference type="EMBL" id="GGW42083.1"/>
    </source>
</evidence>
<dbReference type="SUPFAM" id="SSF51126">
    <property type="entry name" value="Pectin lyase-like"/>
    <property type="match status" value="1"/>
</dbReference>
<dbReference type="PANTHER" id="PTHR22990:SF15">
    <property type="entry name" value="F-BOX ONLY PROTEIN 10"/>
    <property type="match status" value="1"/>
</dbReference>
<dbReference type="NCBIfam" id="TIGR03804">
    <property type="entry name" value="para_beta_helix"/>
    <property type="match status" value="1"/>
</dbReference>
<proteinExistence type="predicted"/>
<dbReference type="EMBL" id="BMYQ01000014">
    <property type="protein sequence ID" value="GGW42083.1"/>
    <property type="molecule type" value="Genomic_DNA"/>
</dbReference>
<feature type="signal peptide" evidence="4">
    <location>
        <begin position="1"/>
        <end position="20"/>
    </location>
</feature>
<dbReference type="InterPro" id="IPR011050">
    <property type="entry name" value="Pectin_lyase_fold/virulence"/>
</dbReference>
<dbReference type="Pfam" id="PF05048">
    <property type="entry name" value="NosD"/>
    <property type="match status" value="1"/>
</dbReference>
<keyword evidence="2" id="KW-0677">Repeat</keyword>
<dbReference type="InterPro" id="IPR006626">
    <property type="entry name" value="PbH1"/>
</dbReference>
<dbReference type="PANTHER" id="PTHR22990">
    <property type="entry name" value="F-BOX ONLY PROTEIN"/>
    <property type="match status" value="1"/>
</dbReference>